<evidence type="ECO:0000256" key="3">
    <source>
        <dbReference type="ARBA" id="ARBA00023239"/>
    </source>
</evidence>
<evidence type="ECO:0000313" key="8">
    <source>
        <dbReference type="EMBL" id="AVI52290.1"/>
    </source>
</evidence>
<evidence type="ECO:0000256" key="6">
    <source>
        <dbReference type="ARBA" id="ARBA00056337"/>
    </source>
</evidence>
<comment type="function">
    <text evidence="6 7">Catalyzes a reversible aldol reaction between acetaldehyde and D-glyceraldehyde 3-phosphate to generate 2-deoxy-D-ribose 5-phosphate.</text>
</comment>
<dbReference type="GO" id="GO:0016052">
    <property type="term" value="P:carbohydrate catabolic process"/>
    <property type="evidence" value="ECO:0007669"/>
    <property type="project" value="TreeGrafter"/>
</dbReference>
<dbReference type="UniPathway" id="UPA00002">
    <property type="reaction ID" value="UER00468"/>
</dbReference>
<dbReference type="CDD" id="cd00959">
    <property type="entry name" value="DeoC"/>
    <property type="match status" value="1"/>
</dbReference>
<evidence type="ECO:0000256" key="5">
    <source>
        <dbReference type="ARBA" id="ARBA00048791"/>
    </source>
</evidence>
<organism evidence="8 9">
    <name type="scientific">Pukyongia salina</name>
    <dbReference type="NCBI Taxonomy" id="2094025"/>
    <lineage>
        <taxon>Bacteria</taxon>
        <taxon>Pseudomonadati</taxon>
        <taxon>Bacteroidota</taxon>
        <taxon>Flavobacteriia</taxon>
        <taxon>Flavobacteriales</taxon>
        <taxon>Flavobacteriaceae</taxon>
        <taxon>Pukyongia</taxon>
    </lineage>
</organism>
<keyword evidence="3 7" id="KW-0456">Lyase</keyword>
<evidence type="ECO:0000313" key="9">
    <source>
        <dbReference type="Proteomes" id="UP000238442"/>
    </source>
</evidence>
<dbReference type="PANTHER" id="PTHR10889">
    <property type="entry name" value="DEOXYRIBOSE-PHOSPHATE ALDOLASE"/>
    <property type="match status" value="1"/>
</dbReference>
<evidence type="ECO:0000256" key="2">
    <source>
        <dbReference type="ARBA" id="ARBA00022490"/>
    </source>
</evidence>
<dbReference type="InterPro" id="IPR028581">
    <property type="entry name" value="DeoC_typeI"/>
</dbReference>
<proteinExistence type="inferred from homology"/>
<dbReference type="SMART" id="SM01133">
    <property type="entry name" value="DeoC"/>
    <property type="match status" value="1"/>
</dbReference>
<comment type="catalytic activity">
    <reaction evidence="5 7">
        <text>2-deoxy-D-ribose 5-phosphate = D-glyceraldehyde 3-phosphate + acetaldehyde</text>
        <dbReference type="Rhea" id="RHEA:12821"/>
        <dbReference type="ChEBI" id="CHEBI:15343"/>
        <dbReference type="ChEBI" id="CHEBI:59776"/>
        <dbReference type="ChEBI" id="CHEBI:62877"/>
        <dbReference type="EC" id="4.1.2.4"/>
    </reaction>
</comment>
<dbReference type="InterPro" id="IPR002915">
    <property type="entry name" value="DeoC/FbaB/LacD_aldolase"/>
</dbReference>
<dbReference type="SUPFAM" id="SSF51569">
    <property type="entry name" value="Aldolase"/>
    <property type="match status" value="1"/>
</dbReference>
<dbReference type="InterPro" id="IPR011343">
    <property type="entry name" value="DeoC"/>
</dbReference>
<feature type="active site" description="Proton donor/acceptor" evidence="7">
    <location>
        <position position="89"/>
    </location>
</feature>
<dbReference type="GO" id="GO:0004139">
    <property type="term" value="F:deoxyribose-phosphate aldolase activity"/>
    <property type="evidence" value="ECO:0007669"/>
    <property type="project" value="UniProtKB-UniRule"/>
</dbReference>
<comment type="subcellular location">
    <subcellularLocation>
        <location evidence="7">Cytoplasm</location>
    </subcellularLocation>
</comment>
<evidence type="ECO:0000256" key="7">
    <source>
        <dbReference type="HAMAP-Rule" id="MF_00114"/>
    </source>
</evidence>
<dbReference type="OrthoDB" id="9778711at2"/>
<dbReference type="EC" id="4.1.2.4" evidence="7"/>
<protein>
    <recommendedName>
        <fullName evidence="7">Deoxyribose-phosphate aldolase</fullName>
        <shortName evidence="7">DERA</shortName>
        <ecNumber evidence="7">4.1.2.4</ecNumber>
    </recommendedName>
    <alternativeName>
        <fullName evidence="7">2-deoxy-D-ribose 5-phosphate aldolase</fullName>
    </alternativeName>
    <alternativeName>
        <fullName evidence="7">Phosphodeoxyriboaldolase</fullName>
        <shortName evidence="7">Deoxyriboaldolase</shortName>
    </alternativeName>
</protein>
<comment type="similarity">
    <text evidence="1 7">Belongs to the DeoC/FbaB aldolase family. DeoC type 1 subfamily.</text>
</comment>
<comment type="pathway">
    <text evidence="7">Carbohydrate degradation; 2-deoxy-D-ribose 1-phosphate degradation; D-glyceraldehyde 3-phosphate and acetaldehyde from 2-deoxy-alpha-D-ribose 1-phosphate: step 2/2.</text>
</comment>
<dbReference type="PANTHER" id="PTHR10889:SF1">
    <property type="entry name" value="DEOXYRIBOSE-PHOSPHATE ALDOLASE"/>
    <property type="match status" value="1"/>
</dbReference>
<name>A0A2S0I0A1_9FLAO</name>
<dbReference type="InterPro" id="IPR013785">
    <property type="entry name" value="Aldolase_TIM"/>
</dbReference>
<dbReference type="PIRSF" id="PIRSF001357">
    <property type="entry name" value="DeoC"/>
    <property type="match status" value="1"/>
</dbReference>
<evidence type="ECO:0000256" key="4">
    <source>
        <dbReference type="ARBA" id="ARBA00023270"/>
    </source>
</evidence>
<feature type="active site" description="Schiff-base intermediate with acetaldehyde" evidence="7">
    <location>
        <position position="151"/>
    </location>
</feature>
<dbReference type="EMBL" id="CP027062">
    <property type="protein sequence ID" value="AVI52290.1"/>
    <property type="molecule type" value="Genomic_DNA"/>
</dbReference>
<accession>A0A2S0I0A1</accession>
<evidence type="ECO:0000256" key="1">
    <source>
        <dbReference type="ARBA" id="ARBA00010936"/>
    </source>
</evidence>
<feature type="active site" description="Proton donor/acceptor" evidence="7">
    <location>
        <position position="180"/>
    </location>
</feature>
<keyword evidence="4 7" id="KW-0704">Schiff base</keyword>
<dbReference type="GO" id="GO:0009264">
    <property type="term" value="P:deoxyribonucleotide catabolic process"/>
    <property type="evidence" value="ECO:0007669"/>
    <property type="project" value="UniProtKB-UniRule"/>
</dbReference>
<gene>
    <name evidence="7 8" type="primary">deoC</name>
    <name evidence="8" type="ORF">C5O00_00420</name>
</gene>
<dbReference type="GO" id="GO:0006018">
    <property type="term" value="P:2-deoxyribose 1-phosphate catabolic process"/>
    <property type="evidence" value="ECO:0007669"/>
    <property type="project" value="UniProtKB-UniRule"/>
</dbReference>
<dbReference type="AlphaFoldDB" id="A0A2S0I0A1"/>
<dbReference type="KEGG" id="aue:C5O00_00420"/>
<dbReference type="HAMAP" id="MF_00114">
    <property type="entry name" value="DeoC_type1"/>
    <property type="match status" value="1"/>
</dbReference>
<keyword evidence="9" id="KW-1185">Reference proteome</keyword>
<dbReference type="NCBIfam" id="TIGR00126">
    <property type="entry name" value="deoC"/>
    <property type="match status" value="1"/>
</dbReference>
<dbReference type="Proteomes" id="UP000238442">
    <property type="component" value="Chromosome"/>
</dbReference>
<dbReference type="Pfam" id="PF01791">
    <property type="entry name" value="DeoC"/>
    <property type="match status" value="1"/>
</dbReference>
<sequence>MSFHRYIDHTNLQPTSGPEDILKLCEEAITYNFYAVCVNSCYVYLAAEKLSGSNVKIAATVGFPLGAASTQSKVTEAKRAVKDGADEIDMVINIGFLKADLHKNVKEDIEAVKKAIGKKTLKVILETCYLNEEEKKIGCMIAEKAGADFVKTSTGFGTGGATLEDVKLMRATVSEKVRVKASGGISSTEEALKYIELGADRIGTSRGVLLMKDTNL</sequence>
<dbReference type="Gene3D" id="3.20.20.70">
    <property type="entry name" value="Aldolase class I"/>
    <property type="match status" value="1"/>
</dbReference>
<keyword evidence="2 7" id="KW-0963">Cytoplasm</keyword>
<dbReference type="GO" id="GO:0005737">
    <property type="term" value="C:cytoplasm"/>
    <property type="evidence" value="ECO:0007669"/>
    <property type="project" value="UniProtKB-SubCell"/>
</dbReference>
<dbReference type="FunFam" id="3.20.20.70:FF:000044">
    <property type="entry name" value="Deoxyribose-phosphate aldolase"/>
    <property type="match status" value="1"/>
</dbReference>
<reference evidence="8 9" key="1">
    <citation type="submission" date="2018-02" db="EMBL/GenBank/DDBJ databases">
        <title>Genomic analysis of the strain RR4-38 isolated from a seawater recirculating aquaculture system.</title>
        <authorList>
            <person name="Kim Y.-S."/>
            <person name="Jang Y.H."/>
            <person name="Kim K.-H."/>
        </authorList>
    </citation>
    <scope>NUCLEOTIDE SEQUENCE [LARGE SCALE GENOMIC DNA]</scope>
    <source>
        <strain evidence="8 9">RR4-38</strain>
    </source>
</reference>